<accession>A0A151THE6</accession>
<dbReference type="PANTHER" id="PTHR33018:SF34">
    <property type="entry name" value="OS02G0472350 PROTEIN"/>
    <property type="match status" value="1"/>
</dbReference>
<dbReference type="EMBL" id="CM003608">
    <property type="protein sequence ID" value="KYP66443.1"/>
    <property type="molecule type" value="Genomic_DNA"/>
</dbReference>
<dbReference type="InterPro" id="IPR004252">
    <property type="entry name" value="Probable_transposase_24"/>
</dbReference>
<dbReference type="InterPro" id="IPR025452">
    <property type="entry name" value="DUF4218"/>
</dbReference>
<feature type="domain" description="DUF8039" evidence="4">
    <location>
        <begin position="758"/>
        <end position="834"/>
    </location>
</feature>
<dbReference type="Pfam" id="PF26133">
    <property type="entry name" value="DUF8039"/>
    <property type="match status" value="1"/>
</dbReference>
<dbReference type="InterPro" id="IPR038765">
    <property type="entry name" value="Papain-like_cys_pep_sf"/>
</dbReference>
<evidence type="ECO:0000259" key="4">
    <source>
        <dbReference type="Pfam" id="PF26133"/>
    </source>
</evidence>
<dbReference type="PANTHER" id="PTHR33018">
    <property type="entry name" value="OS10G0338966 PROTEIN-RELATED"/>
    <property type="match status" value="1"/>
</dbReference>
<dbReference type="Proteomes" id="UP000075243">
    <property type="component" value="Chromosome 6"/>
</dbReference>
<feature type="domain" description="DUF4216" evidence="2">
    <location>
        <begin position="240"/>
        <end position="308"/>
    </location>
</feature>
<feature type="region of interest" description="Disordered" evidence="1">
    <location>
        <begin position="565"/>
        <end position="589"/>
    </location>
</feature>
<evidence type="ECO:0000313" key="6">
    <source>
        <dbReference type="Proteomes" id="UP000075243"/>
    </source>
</evidence>
<organism evidence="5 6">
    <name type="scientific">Cajanus cajan</name>
    <name type="common">Pigeon pea</name>
    <name type="synonym">Cajanus indicus</name>
    <dbReference type="NCBI Taxonomy" id="3821"/>
    <lineage>
        <taxon>Eukaryota</taxon>
        <taxon>Viridiplantae</taxon>
        <taxon>Streptophyta</taxon>
        <taxon>Embryophyta</taxon>
        <taxon>Tracheophyta</taxon>
        <taxon>Spermatophyta</taxon>
        <taxon>Magnoliopsida</taxon>
        <taxon>eudicotyledons</taxon>
        <taxon>Gunneridae</taxon>
        <taxon>Pentapetalae</taxon>
        <taxon>rosids</taxon>
        <taxon>fabids</taxon>
        <taxon>Fabales</taxon>
        <taxon>Fabaceae</taxon>
        <taxon>Papilionoideae</taxon>
        <taxon>50 kb inversion clade</taxon>
        <taxon>NPAAA clade</taxon>
        <taxon>indigoferoid/millettioid clade</taxon>
        <taxon>Phaseoleae</taxon>
        <taxon>Cajanus</taxon>
    </lineage>
</organism>
<reference evidence="5 6" key="1">
    <citation type="journal article" date="2012" name="Nat. Biotechnol.">
        <title>Draft genome sequence of pigeonpea (Cajanus cajan), an orphan legume crop of resource-poor farmers.</title>
        <authorList>
            <person name="Varshney R.K."/>
            <person name="Chen W."/>
            <person name="Li Y."/>
            <person name="Bharti A.K."/>
            <person name="Saxena R.K."/>
            <person name="Schlueter J.A."/>
            <person name="Donoghue M.T."/>
            <person name="Azam S."/>
            <person name="Fan G."/>
            <person name="Whaley A.M."/>
            <person name="Farmer A.D."/>
            <person name="Sheridan J."/>
            <person name="Iwata A."/>
            <person name="Tuteja R."/>
            <person name="Penmetsa R.V."/>
            <person name="Wu W."/>
            <person name="Upadhyaya H.D."/>
            <person name="Yang S.P."/>
            <person name="Shah T."/>
            <person name="Saxena K.B."/>
            <person name="Michael T."/>
            <person name="McCombie W.R."/>
            <person name="Yang B."/>
            <person name="Zhang G."/>
            <person name="Yang H."/>
            <person name="Wang J."/>
            <person name="Spillane C."/>
            <person name="Cook D.R."/>
            <person name="May G.D."/>
            <person name="Xu X."/>
            <person name="Jackson S.A."/>
        </authorList>
    </citation>
    <scope>NUCLEOTIDE SEQUENCE [LARGE SCALE GENOMIC DNA]</scope>
    <source>
        <strain evidence="6">cv. Asha</strain>
    </source>
</reference>
<evidence type="ECO:0000259" key="3">
    <source>
        <dbReference type="Pfam" id="PF13960"/>
    </source>
</evidence>
<feature type="domain" description="DUF4218" evidence="3">
    <location>
        <begin position="51"/>
        <end position="154"/>
    </location>
</feature>
<evidence type="ECO:0000259" key="2">
    <source>
        <dbReference type="Pfam" id="PF13952"/>
    </source>
</evidence>
<sequence length="1008" mass="115418">MYETLCRDSEKTLYPNCTKFTRLSAVLRLFNLKAKHVRQVITRLCLFFNGICNKVIDPQKLDELEDEAILILCQLEMYFPPSFFDIMVHLIIHLVREVRCGPVFLRWMYPIELYMKILKGYVKNQYCPEASIIERYIAEEAIEFCTEYMYQAESIGIPKTRHEGRSAGKGTIGTKLKSMMREEVLQAHFYSFYTKAQDDKSTMQNSGVMIVAQSMHFSTRNDKNPITASMCYFGVIEDIWEVDYGPFRVPVFKCKWVDSNNGVKIDELGFTLVDLNKVGHKEEPFIMAMQVKQVFYVTDPSNNRWSIVLQGKSNNIGDEFGDSIDIMDTPSLSKRVPTINEEDDVDNVHATRDDHMTCSLFCFCQQINMDEHQDSPSDSTQTTAKKKVRGPTRMKNVTSKRLHEERLHVDIDEITKRPIGDSATQFMSTMGVLARTKVSILLPSWDHVEEVVKNHIWADITETWDIPRTEDMRRKTLSIVAERWRAYKTSLTNNYIFGKKKGEFPGYKNPTIDQETWNAFVESRMTKEFLEKRKKAQEIQANNDTIVVMSRGGYPWLKKKLMKEKAMKRQASQDETTVSDPPSPPTRHELWKHGRIKKTGEFTTEAAKEIANKIDILEQQSTEGSFVSHGRQDILTVAIGKPEHPGRVRAAGGGHSLQTYFGSRSSSQTSGTVDQLVELKVSQVIATYEQKFSQMQEEIHKRLQEDMQRQLQEHMQSLSQQFQQSTPIVEPFIARVSTKGSCASIDPPVTATGPGTSNKCELFVDGSLDPVGIGQIHILGSTVHHQVMGDDMVRVSVLDVRQPEARVPMPTVEVQTMGQALNTFLQWPYKLVKVISTKDIVTSPKGKGTVIVTPSRNLPPIKRLWRLVADMEDEQPKQLPWPPEVFNMSNKVPLYISQSDISEITIGHCMLNISILQFIHKLSMDKGNDHIYRFLEPESIQKSGNKVKEIQAYIQNWMFDSNKKVYLAPYFSDAHWQLLVICPMDNIAVCICSLHKPPPMDFRQLLDR</sequence>
<evidence type="ECO:0000256" key="1">
    <source>
        <dbReference type="SAM" id="MobiDB-lite"/>
    </source>
</evidence>
<keyword evidence="6" id="KW-1185">Reference proteome</keyword>
<dbReference type="Pfam" id="PF03004">
    <property type="entry name" value="Transposase_24"/>
    <property type="match status" value="1"/>
</dbReference>
<name>A0A151THE6_CAJCA</name>
<proteinExistence type="predicted"/>
<protein>
    <recommendedName>
        <fullName evidence="7">DUF4218 domain-containing protein</fullName>
    </recommendedName>
</protein>
<dbReference type="InterPro" id="IPR025312">
    <property type="entry name" value="DUF4216"/>
</dbReference>
<dbReference type="InterPro" id="IPR058352">
    <property type="entry name" value="DUF8039"/>
</dbReference>
<dbReference type="AlphaFoldDB" id="A0A151THE6"/>
<gene>
    <name evidence="5" type="ORF">KK1_012737</name>
</gene>
<evidence type="ECO:0000313" key="5">
    <source>
        <dbReference type="EMBL" id="KYP66443.1"/>
    </source>
</evidence>
<dbReference type="SUPFAM" id="SSF54001">
    <property type="entry name" value="Cysteine proteinases"/>
    <property type="match status" value="1"/>
</dbReference>
<feature type="region of interest" description="Disordered" evidence="1">
    <location>
        <begin position="371"/>
        <end position="395"/>
    </location>
</feature>
<dbReference type="Pfam" id="PF13960">
    <property type="entry name" value="DUF4218"/>
    <property type="match status" value="1"/>
</dbReference>
<dbReference type="Gramene" id="C.cajan_12360.t">
    <property type="protein sequence ID" value="C.cajan_12360.t"/>
    <property type="gene ID" value="C.cajan_12360"/>
</dbReference>
<dbReference type="Pfam" id="PF13952">
    <property type="entry name" value="DUF4216"/>
    <property type="match status" value="1"/>
</dbReference>
<evidence type="ECO:0008006" key="7">
    <source>
        <dbReference type="Google" id="ProtNLM"/>
    </source>
</evidence>